<dbReference type="EMBL" id="CP101114">
    <property type="protein sequence ID" value="UTO28167.1"/>
    <property type="molecule type" value="Genomic_DNA"/>
</dbReference>
<dbReference type="RefSeq" id="WP_254770074.1">
    <property type="nucleotide sequence ID" value="NZ_CP101114.1"/>
</dbReference>
<keyword evidence="2" id="KW-1185">Reference proteome</keyword>
<reference evidence="1" key="1">
    <citation type="submission" date="2022-07" db="EMBL/GenBank/DDBJ databases">
        <title>First report of Bartonella spp. in marsupials in Brazil, with a description of Bartonella harrusi sp. nov. and new proposal for taxonomic reclassification of species of the genus Bartonella.</title>
        <authorList>
            <person name="Amaral R.B."/>
        </authorList>
    </citation>
    <scope>NUCLEOTIDE SEQUENCE</scope>
    <source>
        <strain evidence="1">117A</strain>
    </source>
</reference>
<name>A0ABY5ESB3_9HYPH</name>
<protein>
    <submittedName>
        <fullName evidence="1">Uncharacterized protein</fullName>
    </submittedName>
</protein>
<evidence type="ECO:0000313" key="2">
    <source>
        <dbReference type="Proteomes" id="UP001059475"/>
    </source>
</evidence>
<proteinExistence type="predicted"/>
<accession>A0ABY5ESB3</accession>
<gene>
    <name evidence="1" type="ORF">NMK50_08335</name>
</gene>
<dbReference type="Proteomes" id="UP001059475">
    <property type="component" value="Chromosome"/>
</dbReference>
<organism evidence="1 2">
    <name type="scientific">Bartonella harrusi</name>
    <dbReference type="NCBI Taxonomy" id="2961895"/>
    <lineage>
        <taxon>Bacteria</taxon>
        <taxon>Pseudomonadati</taxon>
        <taxon>Pseudomonadota</taxon>
        <taxon>Alphaproteobacteria</taxon>
        <taxon>Hyphomicrobiales</taxon>
        <taxon>Bartonellaceae</taxon>
        <taxon>Bartonella</taxon>
    </lineage>
</organism>
<evidence type="ECO:0000313" key="1">
    <source>
        <dbReference type="EMBL" id="UTO28167.1"/>
    </source>
</evidence>
<sequence>MGFYLNSGGVHCLVGAVGDFAFESAQWVGIALCMAFEAFGIFRHCWGERWFGEDRSDGYGGSLVFDLE</sequence>